<sequence length="651" mass="71420">MIANGLVIQRPINVSLKSGKPSSPSPSTRSSLGFGSEFFELLAKSNSRSEVQTDRSVYSIPEFLLPESPRDVSHGDNGDSDVEDEYEDDTTQEVSSPQPSNENLVEDRSTVIKESANLNMSRSSSSYSVAPSFSSDIPDSLLPDLSDNVGSDKVKPSKDAGLPEEVSKMTDLRTWSCSAESKDRSRPQTLALVKRNSDLPGRVQRNEDFNTGFFTTGMKSSNSDTSLNKDPYAIEEELTLITNAKDAENMIESSLNDDLASAQEVVDREPTNDEGFSPVEGGARQKIVSTQVLVSPVQSPTKPDLPSPVKTPPPVSKKPPRTPTKEAKEFVPVAKSSPEEVQSSAEVPGGEPRELIVPVMTALQERRPSTPDCSTAKGSKNDTKDKEERVNSSGEKDVASVADDKKVEVKAVSRSSYSTRVSVKDRKQQYERNRSAGAELGRKQSSELFTPNTVASRKQLFERGERAGYKRVEEISTRKARSDSGSGSSSASSSPKVVREGVNGTEETSISSPVSGSPKFRRKRMTDSGDTRNATDVSQRSSEKTKPVEQVKNPEPRRRRKNGNPEKSDLPPNLVVDNGDLDSLKLDLHENEKETLSTRNIEIPFEEHLNERHTSERPRRSPNSSPRSSRGSSRTPFPEDSVDESREPQFV</sequence>
<dbReference type="AlphaFoldDB" id="A0AAD9PWC6"/>
<gene>
    <name evidence="2" type="ORF">P5673_029222</name>
</gene>
<feature type="compositionally biased region" description="Basic and acidic residues" evidence="1">
    <location>
        <begin position="68"/>
        <end position="77"/>
    </location>
</feature>
<feature type="region of interest" description="Disordered" evidence="1">
    <location>
        <begin position="261"/>
        <end position="651"/>
    </location>
</feature>
<feature type="compositionally biased region" description="Pro residues" evidence="1">
    <location>
        <begin position="303"/>
        <end position="317"/>
    </location>
</feature>
<feature type="region of interest" description="Disordered" evidence="1">
    <location>
        <begin position="195"/>
        <end position="228"/>
    </location>
</feature>
<keyword evidence="3" id="KW-1185">Reference proteome</keyword>
<comment type="caution">
    <text evidence="2">The sequence shown here is derived from an EMBL/GenBank/DDBJ whole genome shotgun (WGS) entry which is preliminary data.</text>
</comment>
<feature type="compositionally biased region" description="Acidic residues" evidence="1">
    <location>
        <begin position="78"/>
        <end position="91"/>
    </location>
</feature>
<feature type="region of interest" description="Disordered" evidence="1">
    <location>
        <begin position="45"/>
        <end position="166"/>
    </location>
</feature>
<feature type="region of interest" description="Disordered" evidence="1">
    <location>
        <begin position="13"/>
        <end position="32"/>
    </location>
</feature>
<reference evidence="2" key="1">
    <citation type="journal article" date="2023" name="G3 (Bethesda)">
        <title>Whole genome assembly and annotation of the endangered Caribbean coral Acropora cervicornis.</title>
        <authorList>
            <person name="Selwyn J.D."/>
            <person name="Vollmer S.V."/>
        </authorList>
    </citation>
    <scope>NUCLEOTIDE SEQUENCE</scope>
    <source>
        <strain evidence="2">K2</strain>
    </source>
</reference>
<feature type="compositionally biased region" description="Basic and acidic residues" evidence="1">
    <location>
        <begin position="605"/>
        <end position="619"/>
    </location>
</feature>
<feature type="compositionally biased region" description="Basic and acidic residues" evidence="1">
    <location>
        <begin position="422"/>
        <end position="445"/>
    </location>
</feature>
<dbReference type="EMBL" id="JARQWQ010000114">
    <property type="protein sequence ID" value="KAK2550183.1"/>
    <property type="molecule type" value="Genomic_DNA"/>
</dbReference>
<evidence type="ECO:0000256" key="1">
    <source>
        <dbReference type="SAM" id="MobiDB-lite"/>
    </source>
</evidence>
<feature type="compositionally biased region" description="Polar residues" evidence="1">
    <location>
        <begin position="287"/>
        <end position="301"/>
    </location>
</feature>
<feature type="compositionally biased region" description="Polar residues" evidence="1">
    <location>
        <begin position="446"/>
        <end position="456"/>
    </location>
</feature>
<feature type="compositionally biased region" description="Low complexity" evidence="1">
    <location>
        <begin position="121"/>
        <end position="147"/>
    </location>
</feature>
<feature type="compositionally biased region" description="Polar residues" evidence="1">
    <location>
        <begin position="45"/>
        <end position="56"/>
    </location>
</feature>
<accession>A0AAD9PWC6</accession>
<feature type="compositionally biased region" description="Basic and acidic residues" evidence="1">
    <location>
        <begin position="582"/>
        <end position="596"/>
    </location>
</feature>
<feature type="compositionally biased region" description="Polar residues" evidence="1">
    <location>
        <begin position="531"/>
        <end position="540"/>
    </location>
</feature>
<feature type="compositionally biased region" description="Polar residues" evidence="1">
    <location>
        <begin position="212"/>
        <end position="228"/>
    </location>
</feature>
<feature type="compositionally biased region" description="Basic and acidic residues" evidence="1">
    <location>
        <begin position="459"/>
        <end position="482"/>
    </location>
</feature>
<evidence type="ECO:0000313" key="3">
    <source>
        <dbReference type="Proteomes" id="UP001249851"/>
    </source>
</evidence>
<organism evidence="2 3">
    <name type="scientific">Acropora cervicornis</name>
    <name type="common">Staghorn coral</name>
    <dbReference type="NCBI Taxonomy" id="6130"/>
    <lineage>
        <taxon>Eukaryota</taxon>
        <taxon>Metazoa</taxon>
        <taxon>Cnidaria</taxon>
        <taxon>Anthozoa</taxon>
        <taxon>Hexacorallia</taxon>
        <taxon>Scleractinia</taxon>
        <taxon>Astrocoeniina</taxon>
        <taxon>Acroporidae</taxon>
        <taxon>Acropora</taxon>
    </lineage>
</organism>
<feature type="compositionally biased region" description="Low complexity" evidence="1">
    <location>
        <begin position="412"/>
        <end position="421"/>
    </location>
</feature>
<feature type="compositionally biased region" description="Basic and acidic residues" evidence="1">
    <location>
        <begin position="379"/>
        <end position="411"/>
    </location>
</feature>
<dbReference type="Proteomes" id="UP001249851">
    <property type="component" value="Unassembled WGS sequence"/>
</dbReference>
<feature type="compositionally biased region" description="Basic and acidic residues" evidence="1">
    <location>
        <begin position="541"/>
        <end position="556"/>
    </location>
</feature>
<protein>
    <submittedName>
        <fullName evidence="2">Uncharacterized protein</fullName>
    </submittedName>
</protein>
<proteinExistence type="predicted"/>
<feature type="compositionally biased region" description="Low complexity" evidence="1">
    <location>
        <begin position="15"/>
        <end position="32"/>
    </location>
</feature>
<feature type="compositionally biased region" description="Low complexity" evidence="1">
    <location>
        <begin position="621"/>
        <end position="638"/>
    </location>
</feature>
<reference evidence="2" key="2">
    <citation type="journal article" date="2023" name="Science">
        <title>Genomic signatures of disease resistance in endangered staghorn corals.</title>
        <authorList>
            <person name="Vollmer S.V."/>
            <person name="Selwyn J.D."/>
            <person name="Despard B.A."/>
            <person name="Roesel C.L."/>
        </authorList>
    </citation>
    <scope>NUCLEOTIDE SEQUENCE</scope>
    <source>
        <strain evidence="2">K2</strain>
    </source>
</reference>
<name>A0AAD9PWC6_ACRCE</name>
<feature type="compositionally biased region" description="Polar residues" evidence="1">
    <location>
        <begin position="505"/>
        <end position="515"/>
    </location>
</feature>
<feature type="compositionally biased region" description="Polar residues" evidence="1">
    <location>
        <begin position="92"/>
        <end position="103"/>
    </location>
</feature>
<feature type="compositionally biased region" description="Low complexity" evidence="1">
    <location>
        <begin position="483"/>
        <end position="494"/>
    </location>
</feature>
<evidence type="ECO:0000313" key="2">
    <source>
        <dbReference type="EMBL" id="KAK2550183.1"/>
    </source>
</evidence>